<evidence type="ECO:0000313" key="1">
    <source>
        <dbReference type="EMBL" id="CAI9179691.1"/>
    </source>
</evidence>
<dbReference type="EMBL" id="OX459945">
    <property type="protein sequence ID" value="CAI9179691.1"/>
    <property type="molecule type" value="Genomic_DNA"/>
</dbReference>
<accession>A0ABN9A2X9</accession>
<proteinExistence type="predicted"/>
<keyword evidence="2" id="KW-1185">Reference proteome</keyword>
<evidence type="ECO:0000313" key="2">
    <source>
        <dbReference type="Proteomes" id="UP001176941"/>
    </source>
</evidence>
<organism evidence="1 2">
    <name type="scientific">Rangifer tarandus platyrhynchus</name>
    <name type="common">Svalbard reindeer</name>
    <dbReference type="NCBI Taxonomy" id="3082113"/>
    <lineage>
        <taxon>Eukaryota</taxon>
        <taxon>Metazoa</taxon>
        <taxon>Chordata</taxon>
        <taxon>Craniata</taxon>
        <taxon>Vertebrata</taxon>
        <taxon>Euteleostomi</taxon>
        <taxon>Mammalia</taxon>
        <taxon>Eutheria</taxon>
        <taxon>Laurasiatheria</taxon>
        <taxon>Artiodactyla</taxon>
        <taxon>Ruminantia</taxon>
        <taxon>Pecora</taxon>
        <taxon>Cervidae</taxon>
        <taxon>Odocoileinae</taxon>
        <taxon>Rangifer</taxon>
    </lineage>
</organism>
<dbReference type="Proteomes" id="UP001176941">
    <property type="component" value="Chromosome 9"/>
</dbReference>
<protein>
    <recommendedName>
        <fullName evidence="3">Secreted protein</fullName>
    </recommendedName>
</protein>
<name>A0ABN9A2X9_RANTA</name>
<sequence>MTSWRTILIYRRLGAISVFCGCEPALPLISDAENRGRHDSSVDFDGFWWAVVYQKDDNYCWGELLKFPHKGRLGSKSTECATMMTVYLLLLTVRMTRIITTIILTEAHEMAVRRIQRLHLL</sequence>
<gene>
    <name evidence="1" type="ORF">MRATA1EN1_LOCUS28653</name>
</gene>
<evidence type="ECO:0008006" key="3">
    <source>
        <dbReference type="Google" id="ProtNLM"/>
    </source>
</evidence>
<reference evidence="1" key="1">
    <citation type="submission" date="2023-04" db="EMBL/GenBank/DDBJ databases">
        <authorList>
            <consortium name="ELIXIR-Norway"/>
        </authorList>
    </citation>
    <scope>NUCLEOTIDE SEQUENCE [LARGE SCALE GENOMIC DNA]</scope>
</reference>